<evidence type="ECO:0000313" key="1">
    <source>
        <dbReference type="EMBL" id="JAD36564.1"/>
    </source>
</evidence>
<reference evidence="1" key="2">
    <citation type="journal article" date="2015" name="Data Brief">
        <title>Shoot transcriptome of the giant reed, Arundo donax.</title>
        <authorList>
            <person name="Barrero R.A."/>
            <person name="Guerrero F.D."/>
            <person name="Moolhuijzen P."/>
            <person name="Goolsby J.A."/>
            <person name="Tidwell J."/>
            <person name="Bellgard S.E."/>
            <person name="Bellgard M.I."/>
        </authorList>
    </citation>
    <scope>NUCLEOTIDE SEQUENCE</scope>
    <source>
        <tissue evidence="1">Shoot tissue taken approximately 20 cm above the soil surface</tissue>
    </source>
</reference>
<sequence>MMCVLVEESIRTDFNFLEFDLALQIHASCCGLLKRSQFRV</sequence>
<protein>
    <submittedName>
        <fullName evidence="1">Uncharacterized protein</fullName>
    </submittedName>
</protein>
<dbReference type="AlphaFoldDB" id="A0A0A8ZB03"/>
<proteinExistence type="predicted"/>
<accession>A0A0A8ZB03</accession>
<name>A0A0A8ZB03_ARUDO</name>
<dbReference type="EMBL" id="GBRH01261331">
    <property type="protein sequence ID" value="JAD36564.1"/>
    <property type="molecule type" value="Transcribed_RNA"/>
</dbReference>
<reference evidence="1" key="1">
    <citation type="submission" date="2014-09" db="EMBL/GenBank/DDBJ databases">
        <authorList>
            <person name="Magalhaes I.L.F."/>
            <person name="Oliveira U."/>
            <person name="Santos F.R."/>
            <person name="Vidigal T.H.D.A."/>
            <person name="Brescovit A.D."/>
            <person name="Santos A.J."/>
        </authorList>
    </citation>
    <scope>NUCLEOTIDE SEQUENCE</scope>
    <source>
        <tissue evidence="1">Shoot tissue taken approximately 20 cm above the soil surface</tissue>
    </source>
</reference>
<organism evidence="1">
    <name type="scientific">Arundo donax</name>
    <name type="common">Giant reed</name>
    <name type="synonym">Donax arundinaceus</name>
    <dbReference type="NCBI Taxonomy" id="35708"/>
    <lineage>
        <taxon>Eukaryota</taxon>
        <taxon>Viridiplantae</taxon>
        <taxon>Streptophyta</taxon>
        <taxon>Embryophyta</taxon>
        <taxon>Tracheophyta</taxon>
        <taxon>Spermatophyta</taxon>
        <taxon>Magnoliopsida</taxon>
        <taxon>Liliopsida</taxon>
        <taxon>Poales</taxon>
        <taxon>Poaceae</taxon>
        <taxon>PACMAD clade</taxon>
        <taxon>Arundinoideae</taxon>
        <taxon>Arundineae</taxon>
        <taxon>Arundo</taxon>
    </lineage>
</organism>